<sequence>MSQDLLQWDWEKWEDVEHQIDKGLVFLEIVTDWCGDCKMMAPTVAKLRAKYIDDKRIKFIKVNAEQANLYKNEKAKFHIKRIPTHLLLQDGKVLNEHIEYCSLDMLDDWVKAVLK</sequence>
<comment type="caution">
    <text evidence="4">The sequence shown here is derived from an EMBL/GenBank/DDBJ whole genome shotgun (WGS) entry which is preliminary data.</text>
</comment>
<dbReference type="GO" id="GO:0015035">
    <property type="term" value="F:protein-disulfide reductase activity"/>
    <property type="evidence" value="ECO:0007669"/>
    <property type="project" value="TreeGrafter"/>
</dbReference>
<dbReference type="Proteomes" id="UP000216943">
    <property type="component" value="Unassembled WGS sequence"/>
</dbReference>
<dbReference type="PROSITE" id="PS51352">
    <property type="entry name" value="THIOREDOXIN_2"/>
    <property type="match status" value="1"/>
</dbReference>
<dbReference type="AlphaFoldDB" id="A0A269THY2"/>
<evidence type="ECO:0000256" key="2">
    <source>
        <dbReference type="ARBA" id="ARBA00023284"/>
    </source>
</evidence>
<organism evidence="4 5">
    <name type="scientific">Mycoplasmopsis agassizii</name>
    <dbReference type="NCBI Taxonomy" id="33922"/>
    <lineage>
        <taxon>Bacteria</taxon>
        <taxon>Bacillati</taxon>
        <taxon>Mycoplasmatota</taxon>
        <taxon>Mycoplasmoidales</taxon>
        <taxon>Metamycoplasmataceae</taxon>
        <taxon>Mycoplasmopsis</taxon>
    </lineage>
</organism>
<dbReference type="PANTHER" id="PTHR45663">
    <property type="entry name" value="GEO12009P1"/>
    <property type="match status" value="1"/>
</dbReference>
<keyword evidence="2" id="KW-0676">Redox-active center</keyword>
<evidence type="ECO:0000259" key="3">
    <source>
        <dbReference type="PROSITE" id="PS51352"/>
    </source>
</evidence>
<feature type="domain" description="Thioredoxin" evidence="3">
    <location>
        <begin position="1"/>
        <end position="115"/>
    </location>
</feature>
<evidence type="ECO:0000256" key="1">
    <source>
        <dbReference type="ARBA" id="ARBA00008987"/>
    </source>
</evidence>
<reference evidence="5" key="1">
    <citation type="submission" date="2017-08" db="EMBL/GenBank/DDBJ databases">
        <authorList>
            <person name="Alvarez-Ponce D."/>
            <person name="Weitzman C.L."/>
            <person name="Tillett R.L."/>
            <person name="Sandmeier F.C."/>
            <person name="Tracy C.R."/>
        </authorList>
    </citation>
    <scope>NUCLEOTIDE SEQUENCE [LARGE SCALE GENOMIC DNA]</scope>
    <source>
        <strain evidence="5">723</strain>
    </source>
</reference>
<gene>
    <name evidence="4" type="ORF">CJJ23_04035</name>
</gene>
<accession>A0A269THY2</accession>
<dbReference type="PANTHER" id="PTHR45663:SF11">
    <property type="entry name" value="GEO12009P1"/>
    <property type="match status" value="1"/>
</dbReference>
<evidence type="ECO:0000313" key="5">
    <source>
        <dbReference type="Proteomes" id="UP000216943"/>
    </source>
</evidence>
<dbReference type="OrthoDB" id="7629852at2"/>
<comment type="similarity">
    <text evidence="1">Belongs to the thioredoxin family.</text>
</comment>
<dbReference type="CDD" id="cd02947">
    <property type="entry name" value="TRX_family"/>
    <property type="match status" value="1"/>
</dbReference>
<name>A0A269THY2_9BACT</name>
<dbReference type="Pfam" id="PF00085">
    <property type="entry name" value="Thioredoxin"/>
    <property type="match status" value="1"/>
</dbReference>
<evidence type="ECO:0000313" key="4">
    <source>
        <dbReference type="EMBL" id="PAK21069.1"/>
    </source>
</evidence>
<dbReference type="InterPro" id="IPR013766">
    <property type="entry name" value="Thioredoxin_domain"/>
</dbReference>
<dbReference type="GO" id="GO:0005737">
    <property type="term" value="C:cytoplasm"/>
    <property type="evidence" value="ECO:0007669"/>
    <property type="project" value="TreeGrafter"/>
</dbReference>
<dbReference type="Gene3D" id="3.40.30.10">
    <property type="entry name" value="Glutaredoxin"/>
    <property type="match status" value="1"/>
</dbReference>
<dbReference type="EMBL" id="NQNY01000014">
    <property type="protein sequence ID" value="PAK21069.1"/>
    <property type="molecule type" value="Genomic_DNA"/>
</dbReference>
<proteinExistence type="inferred from homology"/>
<dbReference type="SUPFAM" id="SSF52833">
    <property type="entry name" value="Thioredoxin-like"/>
    <property type="match status" value="1"/>
</dbReference>
<dbReference type="InterPro" id="IPR036249">
    <property type="entry name" value="Thioredoxin-like_sf"/>
</dbReference>
<protein>
    <recommendedName>
        <fullName evidence="3">Thioredoxin domain-containing protein</fullName>
    </recommendedName>
</protein>
<dbReference type="RefSeq" id="WP_095335072.1">
    <property type="nucleotide sequence ID" value="NZ_NQNY01000014.1"/>
</dbReference>